<reference evidence="6" key="1">
    <citation type="journal article" date="2019" name="Int. J. Syst. Evol. Microbiol.">
        <title>The Global Catalogue of Microorganisms (GCM) 10K type strain sequencing project: providing services to taxonomists for standard genome sequencing and annotation.</title>
        <authorList>
            <consortium name="The Broad Institute Genomics Platform"/>
            <consortium name="The Broad Institute Genome Sequencing Center for Infectious Disease"/>
            <person name="Wu L."/>
            <person name="Ma J."/>
        </authorList>
    </citation>
    <scope>NUCLEOTIDE SEQUENCE [LARGE SCALE GENOMIC DNA]</scope>
    <source>
        <strain evidence="6">CGMCC 1.19062</strain>
    </source>
</reference>
<dbReference type="InterPro" id="IPR000160">
    <property type="entry name" value="GGDEF_dom"/>
</dbReference>
<proteinExistence type="predicted"/>
<dbReference type="PROSITE" id="PS50113">
    <property type="entry name" value="PAC"/>
    <property type="match status" value="2"/>
</dbReference>
<dbReference type="SUPFAM" id="SSF141868">
    <property type="entry name" value="EAL domain-like"/>
    <property type="match status" value="1"/>
</dbReference>
<dbReference type="InterPro" id="IPR001633">
    <property type="entry name" value="EAL_dom"/>
</dbReference>
<dbReference type="NCBIfam" id="TIGR00229">
    <property type="entry name" value="sensory_box"/>
    <property type="match status" value="2"/>
</dbReference>
<evidence type="ECO:0000259" key="1">
    <source>
        <dbReference type="PROSITE" id="PS50112"/>
    </source>
</evidence>
<dbReference type="EMBL" id="JBHUIP010000005">
    <property type="protein sequence ID" value="MFD2262691.1"/>
    <property type="molecule type" value="Genomic_DNA"/>
</dbReference>
<sequence length="818" mass="91020">MSNNGWQALRDGDQAIRLRIRLIGLSAKAEASITAAVDGAPFDLAHDDGENSTDILVIHAGQVAGCAVGAALTLAIYDDERDLAGIVADDVLHADAPLVEWRYRLAQLRQLALVRYGAASVESDRYALMVLGANDGLWHWDLTTGYFYHAPRWSAIMGYEQEEVGHSIEDWLGMVLEEDRLWVDATLEEQVDTPSGAFLIEYRVRCKDGGVRWMLCRGSAVSDTQGGRAKRLAGSQSDITARKEAEHSLKLSEERYALAMQAAKDGLWDWDLATETVYFTPRWKEMLGYLDDQVGNKPDEWFERVLEDDLIWLQAVIEAQIAGQDEPFQIEYRMRHADGNERWMQCSGMTLRDFDGRAIRIVGSQSDITPRKAAEAQVLHDAFHDRVTGLPNRALFLDRVSQALRRPDSRSTVMVLELNRFRSVANNLGLAQSDDILRQIARRLSADIRGTETLARIDTALFGLILDEVEAEEAILKRAEDLHQLLKPALPIEGGISLFITARVGAATGLHGEAPEQILRSASRAMNRGDREGSRSVTIFSDVDRELALNALELEGELRQAIEMGGQLRLFYQPIVDLTSGRLAGFESLMRWIHPVHGLISPAHFIPLAEETGLIVKLGEVALAEACKQANLWQAQNPSKSGLFINVNVSPLQLAEPDYLTRIERILEEYGTPPAALKLEITESTVLGDVDRMIFILSALKDMGLKLAIDDFGTGYSSLSYLHRFKFDAVKIDQSFVRAMRQREDNTLIIRMIAELARGLGCEVIAEGIELQGEVQRLSELGCMYGQGYFFSPPRDPDTASRLIEASFNVGQETVIAD</sequence>
<dbReference type="Proteomes" id="UP001597295">
    <property type="component" value="Unassembled WGS sequence"/>
</dbReference>
<evidence type="ECO:0000259" key="4">
    <source>
        <dbReference type="PROSITE" id="PS50887"/>
    </source>
</evidence>
<dbReference type="SMART" id="SM00086">
    <property type="entry name" value="PAC"/>
    <property type="match status" value="2"/>
</dbReference>
<dbReference type="InterPro" id="IPR029787">
    <property type="entry name" value="Nucleotide_cyclase"/>
</dbReference>
<dbReference type="SUPFAM" id="SSF55785">
    <property type="entry name" value="PYP-like sensor domain (PAS domain)"/>
    <property type="match status" value="2"/>
</dbReference>
<evidence type="ECO:0000313" key="5">
    <source>
        <dbReference type="EMBL" id="MFD2262691.1"/>
    </source>
</evidence>
<dbReference type="Pfam" id="PF08447">
    <property type="entry name" value="PAS_3"/>
    <property type="match status" value="2"/>
</dbReference>
<feature type="domain" description="PAC" evidence="2">
    <location>
        <begin position="328"/>
        <end position="380"/>
    </location>
</feature>
<dbReference type="SMART" id="SM00267">
    <property type="entry name" value="GGDEF"/>
    <property type="match status" value="1"/>
</dbReference>
<dbReference type="InterPro" id="IPR013655">
    <property type="entry name" value="PAS_fold_3"/>
</dbReference>
<dbReference type="NCBIfam" id="TIGR00254">
    <property type="entry name" value="GGDEF"/>
    <property type="match status" value="1"/>
</dbReference>
<dbReference type="Gene3D" id="3.20.20.450">
    <property type="entry name" value="EAL domain"/>
    <property type="match status" value="1"/>
</dbReference>
<dbReference type="RefSeq" id="WP_379875654.1">
    <property type="nucleotide sequence ID" value="NZ_JBHUIP010000005.1"/>
</dbReference>
<dbReference type="InterPro" id="IPR035965">
    <property type="entry name" value="PAS-like_dom_sf"/>
</dbReference>
<dbReference type="PANTHER" id="PTHR44757">
    <property type="entry name" value="DIGUANYLATE CYCLASE DGCP"/>
    <property type="match status" value="1"/>
</dbReference>
<dbReference type="Pfam" id="PF00990">
    <property type="entry name" value="GGDEF"/>
    <property type="match status" value="1"/>
</dbReference>
<dbReference type="SUPFAM" id="SSF55073">
    <property type="entry name" value="Nucleotide cyclase"/>
    <property type="match status" value="1"/>
</dbReference>
<dbReference type="SMART" id="SM00091">
    <property type="entry name" value="PAS"/>
    <property type="match status" value="2"/>
</dbReference>
<dbReference type="SMART" id="SM00052">
    <property type="entry name" value="EAL"/>
    <property type="match status" value="1"/>
</dbReference>
<feature type="domain" description="PAS" evidence="1">
    <location>
        <begin position="252"/>
        <end position="324"/>
    </location>
</feature>
<dbReference type="InterPro" id="IPR052155">
    <property type="entry name" value="Biofilm_reg_signaling"/>
</dbReference>
<dbReference type="PANTHER" id="PTHR44757:SF2">
    <property type="entry name" value="BIOFILM ARCHITECTURE MAINTENANCE PROTEIN MBAA"/>
    <property type="match status" value="1"/>
</dbReference>
<feature type="domain" description="PAC" evidence="2">
    <location>
        <begin position="198"/>
        <end position="251"/>
    </location>
</feature>
<dbReference type="Gene3D" id="3.30.450.20">
    <property type="entry name" value="PAS domain"/>
    <property type="match status" value="2"/>
</dbReference>
<dbReference type="Gene3D" id="3.30.70.270">
    <property type="match status" value="1"/>
</dbReference>
<keyword evidence="6" id="KW-1185">Reference proteome</keyword>
<name>A0ABW5DQB1_9PROT</name>
<feature type="domain" description="EAL" evidence="3">
    <location>
        <begin position="551"/>
        <end position="808"/>
    </location>
</feature>
<dbReference type="CDD" id="cd01949">
    <property type="entry name" value="GGDEF"/>
    <property type="match status" value="1"/>
</dbReference>
<dbReference type="Pfam" id="PF00563">
    <property type="entry name" value="EAL"/>
    <property type="match status" value="1"/>
</dbReference>
<dbReference type="CDD" id="cd01948">
    <property type="entry name" value="EAL"/>
    <property type="match status" value="1"/>
</dbReference>
<feature type="domain" description="GGDEF" evidence="4">
    <location>
        <begin position="409"/>
        <end position="542"/>
    </location>
</feature>
<dbReference type="InterPro" id="IPR000700">
    <property type="entry name" value="PAS-assoc_C"/>
</dbReference>
<dbReference type="PROSITE" id="PS50887">
    <property type="entry name" value="GGDEF"/>
    <property type="match status" value="1"/>
</dbReference>
<organism evidence="5 6">
    <name type="scientific">Lacibacterium aquatile</name>
    <dbReference type="NCBI Taxonomy" id="1168082"/>
    <lineage>
        <taxon>Bacteria</taxon>
        <taxon>Pseudomonadati</taxon>
        <taxon>Pseudomonadota</taxon>
        <taxon>Alphaproteobacteria</taxon>
        <taxon>Rhodospirillales</taxon>
        <taxon>Rhodospirillaceae</taxon>
    </lineage>
</organism>
<dbReference type="PROSITE" id="PS50112">
    <property type="entry name" value="PAS"/>
    <property type="match status" value="1"/>
</dbReference>
<dbReference type="InterPro" id="IPR035919">
    <property type="entry name" value="EAL_sf"/>
</dbReference>
<dbReference type="InterPro" id="IPR043128">
    <property type="entry name" value="Rev_trsase/Diguanyl_cyclase"/>
</dbReference>
<dbReference type="InterPro" id="IPR001610">
    <property type="entry name" value="PAC"/>
</dbReference>
<evidence type="ECO:0000313" key="6">
    <source>
        <dbReference type="Proteomes" id="UP001597295"/>
    </source>
</evidence>
<evidence type="ECO:0000259" key="2">
    <source>
        <dbReference type="PROSITE" id="PS50113"/>
    </source>
</evidence>
<comment type="caution">
    <text evidence="5">The sequence shown here is derived from an EMBL/GenBank/DDBJ whole genome shotgun (WGS) entry which is preliminary data.</text>
</comment>
<dbReference type="PROSITE" id="PS50883">
    <property type="entry name" value="EAL"/>
    <property type="match status" value="1"/>
</dbReference>
<dbReference type="InterPro" id="IPR000014">
    <property type="entry name" value="PAS"/>
</dbReference>
<protein>
    <submittedName>
        <fullName evidence="5">Bifunctional diguanylate cyclase/phosphodiesterase</fullName>
    </submittedName>
</protein>
<evidence type="ECO:0000259" key="3">
    <source>
        <dbReference type="PROSITE" id="PS50883"/>
    </source>
</evidence>
<accession>A0ABW5DQB1</accession>
<gene>
    <name evidence="5" type="ORF">ACFSM5_07310</name>
</gene>
<dbReference type="CDD" id="cd00130">
    <property type="entry name" value="PAS"/>
    <property type="match status" value="2"/>
</dbReference>